<feature type="compositionally biased region" description="Polar residues" evidence="1">
    <location>
        <begin position="1"/>
        <end position="14"/>
    </location>
</feature>
<dbReference type="EMBL" id="QFVR01000001">
    <property type="protein sequence ID" value="PWI26814.1"/>
    <property type="molecule type" value="Genomic_DNA"/>
</dbReference>
<feature type="compositionally biased region" description="Low complexity" evidence="1">
    <location>
        <begin position="15"/>
        <end position="28"/>
    </location>
</feature>
<dbReference type="RefSeq" id="WP_109304437.1">
    <property type="nucleotide sequence ID" value="NZ_BJUF01000001.1"/>
</dbReference>
<organism evidence="3 4">
    <name type="scientific">Kurthia sibirica</name>
    <dbReference type="NCBI Taxonomy" id="202750"/>
    <lineage>
        <taxon>Bacteria</taxon>
        <taxon>Bacillati</taxon>
        <taxon>Bacillota</taxon>
        <taxon>Bacilli</taxon>
        <taxon>Bacillales</taxon>
        <taxon>Caryophanaceae</taxon>
        <taxon>Kurthia</taxon>
    </lineage>
</organism>
<proteinExistence type="predicted"/>
<dbReference type="Proteomes" id="UP000245938">
    <property type="component" value="Unassembled WGS sequence"/>
</dbReference>
<gene>
    <name evidence="3" type="ORF">DEX24_00515</name>
</gene>
<keyword evidence="2" id="KW-0812">Transmembrane</keyword>
<feature type="region of interest" description="Disordered" evidence="1">
    <location>
        <begin position="1"/>
        <end position="38"/>
    </location>
</feature>
<reference evidence="3 4" key="1">
    <citation type="submission" date="2018-05" db="EMBL/GenBank/DDBJ databases">
        <title>Kurthia sibirica genome sequence.</title>
        <authorList>
            <person name="Maclea K.S."/>
            <person name="Goen A.E."/>
        </authorList>
    </citation>
    <scope>NUCLEOTIDE SEQUENCE [LARGE SCALE GENOMIC DNA]</scope>
    <source>
        <strain evidence="3 4">ATCC 49154</strain>
    </source>
</reference>
<evidence type="ECO:0000313" key="4">
    <source>
        <dbReference type="Proteomes" id="UP000245938"/>
    </source>
</evidence>
<keyword evidence="3" id="KW-0132">Cell division</keyword>
<keyword evidence="4" id="KW-1185">Reference proteome</keyword>
<name>A0A2U3AQL1_9BACL</name>
<keyword evidence="2" id="KW-1133">Transmembrane helix</keyword>
<evidence type="ECO:0000313" key="3">
    <source>
        <dbReference type="EMBL" id="PWI26814.1"/>
    </source>
</evidence>
<evidence type="ECO:0000256" key="2">
    <source>
        <dbReference type="SAM" id="Phobius"/>
    </source>
</evidence>
<keyword evidence="3" id="KW-0131">Cell cycle</keyword>
<feature type="transmembrane region" description="Helical" evidence="2">
    <location>
        <begin position="43"/>
        <end position="62"/>
    </location>
</feature>
<sequence length="124" mass="13757">MAIPNQKPQETNYNQPIQPQQPSTTQTPARKQSSRSWTKGEKVLSMAMVGIFAIVAIMNLNVQSTINTTNATIHTLDLEVSKVQKENEELSNVVAEKSTYERFVKKAKELGLTPNADNIKAVSK</sequence>
<evidence type="ECO:0000256" key="1">
    <source>
        <dbReference type="SAM" id="MobiDB-lite"/>
    </source>
</evidence>
<dbReference type="OrthoDB" id="14664at2"/>
<protein>
    <submittedName>
        <fullName evidence="3">Cell division protein</fullName>
    </submittedName>
</protein>
<dbReference type="AlphaFoldDB" id="A0A2U3AQL1"/>
<keyword evidence="2" id="KW-0472">Membrane</keyword>
<dbReference type="GO" id="GO:0051301">
    <property type="term" value="P:cell division"/>
    <property type="evidence" value="ECO:0007669"/>
    <property type="project" value="UniProtKB-KW"/>
</dbReference>
<comment type="caution">
    <text evidence="3">The sequence shown here is derived from an EMBL/GenBank/DDBJ whole genome shotgun (WGS) entry which is preliminary data.</text>
</comment>
<accession>A0A2U3AQL1</accession>